<evidence type="ECO:0000256" key="2">
    <source>
        <dbReference type="ARBA" id="ARBA00012438"/>
    </source>
</evidence>
<keyword evidence="7 8" id="KW-1133">Transmembrane helix</keyword>
<dbReference type="Pfam" id="PF02518">
    <property type="entry name" value="HATPase_c"/>
    <property type="match status" value="1"/>
</dbReference>
<reference evidence="10" key="1">
    <citation type="submission" date="2021-01" db="EMBL/GenBank/DDBJ databases">
        <title>Ramlibacter sp. strain AW1 16S ribosomal RNA gene Genome sequencing and assembly.</title>
        <authorList>
            <person name="Kang M."/>
        </authorList>
    </citation>
    <scope>NUCLEOTIDE SEQUENCE</scope>
    <source>
        <strain evidence="10">AW1</strain>
    </source>
</reference>
<dbReference type="AlphaFoldDB" id="A0A936ZIS6"/>
<protein>
    <recommendedName>
        <fullName evidence="2">histidine kinase</fullName>
        <ecNumber evidence="2">2.7.13.3</ecNumber>
    </recommendedName>
</protein>
<evidence type="ECO:0000256" key="5">
    <source>
        <dbReference type="ARBA" id="ARBA00022692"/>
    </source>
</evidence>
<dbReference type="GO" id="GO:0000155">
    <property type="term" value="F:phosphorelay sensor kinase activity"/>
    <property type="evidence" value="ECO:0007669"/>
    <property type="project" value="InterPro"/>
</dbReference>
<evidence type="ECO:0000313" key="11">
    <source>
        <dbReference type="Proteomes" id="UP000613011"/>
    </source>
</evidence>
<dbReference type="Pfam" id="PF00512">
    <property type="entry name" value="HisKA"/>
    <property type="match status" value="1"/>
</dbReference>
<dbReference type="EMBL" id="JAEQNA010000005">
    <property type="protein sequence ID" value="MBL0421677.1"/>
    <property type="molecule type" value="Genomic_DNA"/>
</dbReference>
<dbReference type="InterPro" id="IPR003661">
    <property type="entry name" value="HisK_dim/P_dom"/>
</dbReference>
<evidence type="ECO:0000256" key="1">
    <source>
        <dbReference type="ARBA" id="ARBA00000085"/>
    </source>
</evidence>
<dbReference type="InterPro" id="IPR050428">
    <property type="entry name" value="TCS_sensor_his_kinase"/>
</dbReference>
<keyword evidence="3" id="KW-0597">Phosphoprotein</keyword>
<organism evidence="10 11">
    <name type="scientific">Ramlibacter aurantiacus</name>
    <dbReference type="NCBI Taxonomy" id="2801330"/>
    <lineage>
        <taxon>Bacteria</taxon>
        <taxon>Pseudomonadati</taxon>
        <taxon>Pseudomonadota</taxon>
        <taxon>Betaproteobacteria</taxon>
        <taxon>Burkholderiales</taxon>
        <taxon>Comamonadaceae</taxon>
        <taxon>Ramlibacter</taxon>
    </lineage>
</organism>
<feature type="transmembrane region" description="Helical" evidence="8">
    <location>
        <begin position="147"/>
        <end position="166"/>
    </location>
</feature>
<dbReference type="SUPFAM" id="SSF55874">
    <property type="entry name" value="ATPase domain of HSP90 chaperone/DNA topoisomerase II/histidine kinase"/>
    <property type="match status" value="1"/>
</dbReference>
<dbReference type="PANTHER" id="PTHR45436">
    <property type="entry name" value="SENSOR HISTIDINE KINASE YKOH"/>
    <property type="match status" value="1"/>
</dbReference>
<dbReference type="InterPro" id="IPR003594">
    <property type="entry name" value="HATPase_dom"/>
</dbReference>
<evidence type="ECO:0000256" key="8">
    <source>
        <dbReference type="SAM" id="Phobius"/>
    </source>
</evidence>
<comment type="caution">
    <text evidence="10">The sequence shown here is derived from an EMBL/GenBank/DDBJ whole genome shotgun (WGS) entry which is preliminary data.</text>
</comment>
<keyword evidence="8" id="KW-0472">Membrane</keyword>
<dbReference type="SMART" id="SM00387">
    <property type="entry name" value="HATPase_c"/>
    <property type="match status" value="1"/>
</dbReference>
<dbReference type="Gene3D" id="3.30.565.10">
    <property type="entry name" value="Histidine kinase-like ATPase, C-terminal domain"/>
    <property type="match status" value="1"/>
</dbReference>
<dbReference type="SMART" id="SM00388">
    <property type="entry name" value="HisKA"/>
    <property type="match status" value="1"/>
</dbReference>
<dbReference type="CDD" id="cd00082">
    <property type="entry name" value="HisKA"/>
    <property type="match status" value="1"/>
</dbReference>
<dbReference type="InterPro" id="IPR036097">
    <property type="entry name" value="HisK_dim/P_sf"/>
</dbReference>
<feature type="domain" description="Histidine kinase" evidence="9">
    <location>
        <begin position="231"/>
        <end position="421"/>
    </location>
</feature>
<evidence type="ECO:0000256" key="7">
    <source>
        <dbReference type="ARBA" id="ARBA00022989"/>
    </source>
</evidence>
<dbReference type="SUPFAM" id="SSF47384">
    <property type="entry name" value="Homodimeric domain of signal transducing histidine kinase"/>
    <property type="match status" value="1"/>
</dbReference>
<keyword evidence="11" id="KW-1185">Reference proteome</keyword>
<dbReference type="Gene3D" id="1.10.287.130">
    <property type="match status" value="1"/>
</dbReference>
<name>A0A936ZIS6_9BURK</name>
<dbReference type="RefSeq" id="WP_201684745.1">
    <property type="nucleotide sequence ID" value="NZ_JAEQNA010000005.1"/>
</dbReference>
<feature type="transmembrane region" description="Helical" evidence="8">
    <location>
        <begin position="15"/>
        <end position="34"/>
    </location>
</feature>
<evidence type="ECO:0000256" key="3">
    <source>
        <dbReference type="ARBA" id="ARBA00022553"/>
    </source>
</evidence>
<dbReference type="InterPro" id="IPR036890">
    <property type="entry name" value="HATPase_C_sf"/>
</dbReference>
<gene>
    <name evidence="10" type="ORF">JI739_15070</name>
</gene>
<sequence length="428" mass="46467">MRSTPSIRARLSRTLLAWSILWMAAVSGAVWLAVQHEIDEQLDDRLEAAADMLGAVIRRVPIEGWRAAAEVPVSAEVDIPFDWQLIDSAGHLVLRSALAPMEPFQAVARFGLGSAGGWRIFGRMLDSGHILYVAHERRERREAQLEVALSASLAALAMALVGHVWLRARFWQELRPLQALSERLAAHDPAEGPLRLGPAQRSELEPLQHALDVLSERLADRIRREAGFSAHAAHAMRTPLAGIDAQISIALREAPTTLQPRLQRVRDAAQRLQHVVAALLGLFRTDGGPRRVSLELDDLVASLPGTSLAVEVRRPARIEADADLLTAALINLIDNAQRHGARSVMVSVPRPQVLRVDDDGHGLEPAQRENLERALAEEDYEAMPGLGLVLADVVARVHGGDVALPVTGSGFSVEMRLAAPGDEAVPGA</sequence>
<keyword evidence="5 8" id="KW-0812">Transmembrane</keyword>
<keyword evidence="4" id="KW-0808">Transferase</keyword>
<dbReference type="EC" id="2.7.13.3" evidence="2"/>
<accession>A0A936ZIS6</accession>
<evidence type="ECO:0000259" key="9">
    <source>
        <dbReference type="PROSITE" id="PS50109"/>
    </source>
</evidence>
<evidence type="ECO:0000256" key="4">
    <source>
        <dbReference type="ARBA" id="ARBA00022679"/>
    </source>
</evidence>
<dbReference type="PANTHER" id="PTHR45436:SF5">
    <property type="entry name" value="SENSOR HISTIDINE KINASE TRCS"/>
    <property type="match status" value="1"/>
</dbReference>
<evidence type="ECO:0000313" key="10">
    <source>
        <dbReference type="EMBL" id="MBL0421677.1"/>
    </source>
</evidence>
<dbReference type="Proteomes" id="UP000613011">
    <property type="component" value="Unassembled WGS sequence"/>
</dbReference>
<proteinExistence type="predicted"/>
<comment type="catalytic activity">
    <reaction evidence="1">
        <text>ATP + protein L-histidine = ADP + protein N-phospho-L-histidine.</text>
        <dbReference type="EC" id="2.7.13.3"/>
    </reaction>
</comment>
<keyword evidence="6 10" id="KW-0418">Kinase</keyword>
<dbReference type="PROSITE" id="PS50109">
    <property type="entry name" value="HIS_KIN"/>
    <property type="match status" value="1"/>
</dbReference>
<evidence type="ECO:0000256" key="6">
    <source>
        <dbReference type="ARBA" id="ARBA00022777"/>
    </source>
</evidence>
<dbReference type="InterPro" id="IPR005467">
    <property type="entry name" value="His_kinase_dom"/>
</dbReference>